<evidence type="ECO:0000313" key="3">
    <source>
        <dbReference type="EMBL" id="KAJ5439214.1"/>
    </source>
</evidence>
<comment type="caution">
    <text evidence="3">The sequence shown here is derived from an EMBL/GenBank/DDBJ whole genome shotgun (WGS) entry which is preliminary data.</text>
</comment>
<feature type="region of interest" description="Disordered" evidence="1">
    <location>
        <begin position="1"/>
        <end position="22"/>
    </location>
</feature>
<organism evidence="3 4">
    <name type="scientific">Penicillium daleae</name>
    <dbReference type="NCBI Taxonomy" id="63821"/>
    <lineage>
        <taxon>Eukaryota</taxon>
        <taxon>Fungi</taxon>
        <taxon>Dikarya</taxon>
        <taxon>Ascomycota</taxon>
        <taxon>Pezizomycotina</taxon>
        <taxon>Eurotiomycetes</taxon>
        <taxon>Eurotiomycetidae</taxon>
        <taxon>Eurotiales</taxon>
        <taxon>Aspergillaceae</taxon>
        <taxon>Penicillium</taxon>
    </lineage>
</organism>
<evidence type="ECO:0000313" key="4">
    <source>
        <dbReference type="Proteomes" id="UP001213681"/>
    </source>
</evidence>
<feature type="compositionally biased region" description="Low complexity" evidence="1">
    <location>
        <begin position="259"/>
        <end position="275"/>
    </location>
</feature>
<feature type="domain" description="Inner kinetochore subunit AME1" evidence="2">
    <location>
        <begin position="536"/>
        <end position="773"/>
    </location>
</feature>
<feature type="compositionally biased region" description="Polar residues" evidence="1">
    <location>
        <begin position="194"/>
        <end position="203"/>
    </location>
</feature>
<gene>
    <name evidence="3" type="ORF">N7458_010212</name>
</gene>
<feature type="compositionally biased region" description="Basic residues" evidence="1">
    <location>
        <begin position="449"/>
        <end position="459"/>
    </location>
</feature>
<evidence type="ECO:0000256" key="1">
    <source>
        <dbReference type="SAM" id="MobiDB-lite"/>
    </source>
</evidence>
<feature type="compositionally biased region" description="Basic and acidic residues" evidence="1">
    <location>
        <begin position="465"/>
        <end position="474"/>
    </location>
</feature>
<feature type="compositionally biased region" description="Basic residues" evidence="1">
    <location>
        <begin position="495"/>
        <end position="506"/>
    </location>
</feature>
<feature type="compositionally biased region" description="Polar residues" evidence="1">
    <location>
        <begin position="431"/>
        <end position="446"/>
    </location>
</feature>
<dbReference type="Pfam" id="PF20994">
    <property type="entry name" value="CENPU"/>
    <property type="match status" value="1"/>
</dbReference>
<feature type="compositionally biased region" description="Acidic residues" evidence="1">
    <location>
        <begin position="398"/>
        <end position="407"/>
    </location>
</feature>
<dbReference type="InterPro" id="IPR048743">
    <property type="entry name" value="AME1"/>
</dbReference>
<feature type="compositionally biased region" description="Basic and acidic residues" evidence="1">
    <location>
        <begin position="1"/>
        <end position="10"/>
    </location>
</feature>
<reference evidence="3" key="2">
    <citation type="journal article" date="2023" name="IMA Fungus">
        <title>Comparative genomic study of the Penicillium genus elucidates a diverse pangenome and 15 lateral gene transfer events.</title>
        <authorList>
            <person name="Petersen C."/>
            <person name="Sorensen T."/>
            <person name="Nielsen M.R."/>
            <person name="Sondergaard T.E."/>
            <person name="Sorensen J.L."/>
            <person name="Fitzpatrick D.A."/>
            <person name="Frisvad J.C."/>
            <person name="Nielsen K.L."/>
        </authorList>
    </citation>
    <scope>NUCLEOTIDE SEQUENCE</scope>
    <source>
        <strain evidence="3">IBT 16125</strain>
    </source>
</reference>
<feature type="compositionally biased region" description="Basic and acidic residues" evidence="1">
    <location>
        <begin position="174"/>
        <end position="187"/>
    </location>
</feature>
<sequence>MASTREERLQMRQRGAGTHKTKAIDFGFSFAGAIGSSDSAALPLFPAPQEPSQTETAPSTTTPPGSQADGRIQRTPGSARNQQPERPSPYDIPTDDGPAPLRSNKRRKISQPSQESNTPSGPQISAAGNWFSRKANNGDTEAPRSMEAPVARTLVPAAQSATNPQPETLIDGNTRTERTQDTSRGEVDPAAISNPPQNGTTMPDRTGPSKVPLREKRPVVDPVQPSNSSQQKRGKSRSPQQDEVSPKESEARPARRSSRNSSSPAAQSNQANPNATKTGQSQVADESTNAEQRETDITRPITTDVEGSTYGAQRRSPRDKGQPKSKPSSARNTKNKSSQPAENATTRTEPEQDPDVETRDEPADATSQATSKNKRTRRRSSPAPTATDTNAEKAINDAEAEVPDDPETALSKSRPQTKRLRPKPSEAKNRLGSQAGSTSPTDQASTAAPRRRKATKKKGAQPQRRSVEPEHDASQEPEPEPQADVHTETEAGPSHSRRRGSIKRKDKQGAEPEATPSEEQPDSEAPQEPRRKTREPRGETVSVTVHRLANASALGAMYASAEGSGDEDEGSRDGVLSRLSTKLPTRGGVNPADVLGQICRETLEKTLDKLKTGIENETNTQKRAEWSRKRKAVEAFGLELDNRLLDLSEILDSNFVLGIQLRKAKRDMMDLRSHLYKVRKERESIAIQMDAVRAKHMEEENAKTARNTINNSLHSLEMVLDRSQHRAEPSTEVSPADLEFMLRTVADDVSCRAPGSQGGLLNQIRAFNQQLEATARRLERS</sequence>
<reference evidence="3" key="1">
    <citation type="submission" date="2022-12" db="EMBL/GenBank/DDBJ databases">
        <authorList>
            <person name="Petersen C."/>
        </authorList>
    </citation>
    <scope>NUCLEOTIDE SEQUENCE</scope>
    <source>
        <strain evidence="3">IBT 16125</strain>
    </source>
</reference>
<dbReference type="GeneID" id="81603837"/>
<feature type="compositionally biased region" description="Polar residues" evidence="1">
    <location>
        <begin position="276"/>
        <end position="290"/>
    </location>
</feature>
<feature type="compositionally biased region" description="Basic and acidic residues" evidence="1">
    <location>
        <begin position="244"/>
        <end position="253"/>
    </location>
</feature>
<proteinExistence type="predicted"/>
<accession>A0AAD6FZP4</accession>
<protein>
    <recommendedName>
        <fullName evidence="2">Inner kinetochore subunit AME1 domain-containing protein</fullName>
    </recommendedName>
</protein>
<dbReference type="EMBL" id="JAPVEA010000008">
    <property type="protein sequence ID" value="KAJ5439214.1"/>
    <property type="molecule type" value="Genomic_DNA"/>
</dbReference>
<feature type="compositionally biased region" description="Polar residues" evidence="1">
    <location>
        <begin position="325"/>
        <end position="347"/>
    </location>
</feature>
<keyword evidence="4" id="KW-1185">Reference proteome</keyword>
<feature type="compositionally biased region" description="Basic and acidic residues" evidence="1">
    <location>
        <begin position="527"/>
        <end position="538"/>
    </location>
</feature>
<feature type="compositionally biased region" description="Polar residues" evidence="1">
    <location>
        <begin position="110"/>
        <end position="123"/>
    </location>
</feature>
<dbReference type="Proteomes" id="UP001213681">
    <property type="component" value="Unassembled WGS sequence"/>
</dbReference>
<dbReference type="RefSeq" id="XP_056762443.1">
    <property type="nucleotide sequence ID" value="XM_056913594.1"/>
</dbReference>
<dbReference type="AlphaFoldDB" id="A0AAD6FZP4"/>
<evidence type="ECO:0000259" key="2">
    <source>
        <dbReference type="Pfam" id="PF20994"/>
    </source>
</evidence>
<feature type="region of interest" description="Disordered" evidence="1">
    <location>
        <begin position="36"/>
        <end position="545"/>
    </location>
</feature>
<feature type="compositionally biased region" description="Polar residues" evidence="1">
    <location>
        <begin position="50"/>
        <end position="65"/>
    </location>
</feature>
<feature type="compositionally biased region" description="Polar residues" evidence="1">
    <location>
        <begin position="75"/>
        <end position="85"/>
    </location>
</feature>
<name>A0AAD6FZP4_9EURO</name>
<feature type="compositionally biased region" description="Polar residues" evidence="1">
    <location>
        <begin position="224"/>
        <end position="243"/>
    </location>
</feature>